<dbReference type="PANTHER" id="PTHR33420:SF3">
    <property type="entry name" value="FIMBRIAL SUBUNIT ELFA"/>
    <property type="match status" value="1"/>
</dbReference>
<reference evidence="7 8" key="1">
    <citation type="submission" date="2017-08" db="EMBL/GenBank/DDBJ databases">
        <title>Reclassification of Bisgaard taxon 37 and 44.</title>
        <authorList>
            <person name="Christensen H."/>
        </authorList>
    </citation>
    <scope>NUCLEOTIDE SEQUENCE [LARGE SCALE GENOMIC DNA]</scope>
    <source>
        <strain evidence="7 8">B96_3</strain>
    </source>
</reference>
<comment type="similarity">
    <text evidence="2">Belongs to the fimbrial protein family.</text>
</comment>
<organism evidence="7 8">
    <name type="scientific">Psittacicella hinzii</name>
    <dbReference type="NCBI Taxonomy" id="2028575"/>
    <lineage>
        <taxon>Bacteria</taxon>
        <taxon>Pseudomonadati</taxon>
        <taxon>Pseudomonadota</taxon>
        <taxon>Gammaproteobacteria</taxon>
        <taxon>Pasteurellales</taxon>
        <taxon>Psittacicellaceae</taxon>
        <taxon>Psittacicella</taxon>
    </lineage>
</organism>
<keyword evidence="8" id="KW-1185">Reference proteome</keyword>
<comment type="subcellular location">
    <subcellularLocation>
        <location evidence="1">Fimbrium</location>
    </subcellularLocation>
</comment>
<keyword evidence="3 5" id="KW-0732">Signal</keyword>
<sequence length="186" mass="19547">MKKFALPSLLTLALTAVLAPNTLANQSGKVTFNGKVIDTTCVIKSGDENKTVALPTVAKSVFTNTGDVAGQTPFELTINGCTNVGSSSASQGGIHWLTDANVDLTTGTLNNVLTSNQASGVNIQLLDNTFAAIKIGSTDDISSIKYVTLQNNQDITVRFYAQYYATSGTVTAGDVQAVAKFELVYK</sequence>
<feature type="domain" description="Fimbrial-type adhesion" evidence="6">
    <location>
        <begin position="31"/>
        <end position="185"/>
    </location>
</feature>
<dbReference type="InterPro" id="IPR036937">
    <property type="entry name" value="Adhesion_dom_fimbrial_sf"/>
</dbReference>
<feature type="chain" id="PRO_5017414786" description="Fimbrial-type adhesion domain-containing protein" evidence="5">
    <location>
        <begin position="25"/>
        <end position="186"/>
    </location>
</feature>
<dbReference type="RefSeq" id="WP_119525580.1">
    <property type="nucleotide sequence ID" value="NZ_NRHC01000094.1"/>
</dbReference>
<evidence type="ECO:0000313" key="8">
    <source>
        <dbReference type="Proteomes" id="UP000265691"/>
    </source>
</evidence>
<evidence type="ECO:0000256" key="4">
    <source>
        <dbReference type="ARBA" id="ARBA00023263"/>
    </source>
</evidence>
<dbReference type="InterPro" id="IPR050263">
    <property type="entry name" value="Bact_Fimbrial_Adh_Pro"/>
</dbReference>
<keyword evidence="4" id="KW-0281">Fimbrium</keyword>
<feature type="signal peptide" evidence="5">
    <location>
        <begin position="1"/>
        <end position="24"/>
    </location>
</feature>
<accession>A0A3A1Y291</accession>
<dbReference type="Pfam" id="PF00419">
    <property type="entry name" value="Fimbrial"/>
    <property type="match status" value="1"/>
</dbReference>
<gene>
    <name evidence="7" type="ORF">CKF54_06650</name>
</gene>
<dbReference type="Proteomes" id="UP000265691">
    <property type="component" value="Unassembled WGS sequence"/>
</dbReference>
<dbReference type="AlphaFoldDB" id="A0A3A1Y291"/>
<dbReference type="InterPro" id="IPR000259">
    <property type="entry name" value="Adhesion_dom_fimbrial"/>
</dbReference>
<evidence type="ECO:0000313" key="7">
    <source>
        <dbReference type="EMBL" id="RIY31419.1"/>
    </source>
</evidence>
<comment type="caution">
    <text evidence="7">The sequence shown here is derived from an EMBL/GenBank/DDBJ whole genome shotgun (WGS) entry which is preliminary data.</text>
</comment>
<dbReference type="OrthoDB" id="6624292at2"/>
<protein>
    <recommendedName>
        <fullName evidence="6">Fimbrial-type adhesion domain-containing protein</fullName>
    </recommendedName>
</protein>
<proteinExistence type="inferred from homology"/>
<dbReference type="SUPFAM" id="SSF49401">
    <property type="entry name" value="Bacterial adhesins"/>
    <property type="match status" value="1"/>
</dbReference>
<dbReference type="InterPro" id="IPR008966">
    <property type="entry name" value="Adhesion_dom_sf"/>
</dbReference>
<evidence type="ECO:0000256" key="5">
    <source>
        <dbReference type="SAM" id="SignalP"/>
    </source>
</evidence>
<dbReference type="PANTHER" id="PTHR33420">
    <property type="entry name" value="FIMBRIAL SUBUNIT ELFA-RELATED"/>
    <property type="match status" value="1"/>
</dbReference>
<evidence type="ECO:0000259" key="6">
    <source>
        <dbReference type="Pfam" id="PF00419"/>
    </source>
</evidence>
<evidence type="ECO:0000256" key="3">
    <source>
        <dbReference type="ARBA" id="ARBA00022729"/>
    </source>
</evidence>
<evidence type="ECO:0000256" key="1">
    <source>
        <dbReference type="ARBA" id="ARBA00004561"/>
    </source>
</evidence>
<dbReference type="Gene3D" id="2.60.40.1090">
    <property type="entry name" value="Fimbrial-type adhesion domain"/>
    <property type="match status" value="1"/>
</dbReference>
<evidence type="ECO:0000256" key="2">
    <source>
        <dbReference type="ARBA" id="ARBA00006671"/>
    </source>
</evidence>
<dbReference type="EMBL" id="NRHC01000094">
    <property type="protein sequence ID" value="RIY31419.1"/>
    <property type="molecule type" value="Genomic_DNA"/>
</dbReference>
<name>A0A3A1Y291_9GAMM</name>
<dbReference type="GO" id="GO:0009289">
    <property type="term" value="C:pilus"/>
    <property type="evidence" value="ECO:0007669"/>
    <property type="project" value="UniProtKB-SubCell"/>
</dbReference>
<dbReference type="GO" id="GO:0043709">
    <property type="term" value="P:cell adhesion involved in single-species biofilm formation"/>
    <property type="evidence" value="ECO:0007669"/>
    <property type="project" value="TreeGrafter"/>
</dbReference>